<dbReference type="AlphaFoldDB" id="A0ABD3GND1"/>
<proteinExistence type="predicted"/>
<feature type="compositionally biased region" description="Pro residues" evidence="1">
    <location>
        <begin position="120"/>
        <end position="138"/>
    </location>
</feature>
<feature type="compositionally biased region" description="Basic and acidic residues" evidence="1">
    <location>
        <begin position="87"/>
        <end position="116"/>
    </location>
</feature>
<keyword evidence="3" id="KW-1185">Reference proteome</keyword>
<feature type="compositionally biased region" description="Basic and acidic residues" evidence="1">
    <location>
        <begin position="67"/>
        <end position="77"/>
    </location>
</feature>
<reference evidence="2 3" key="1">
    <citation type="submission" date="2024-09" db="EMBL/GenBank/DDBJ databases">
        <title>Chromosome-scale assembly of Riccia sorocarpa.</title>
        <authorList>
            <person name="Paukszto L."/>
        </authorList>
    </citation>
    <scope>NUCLEOTIDE SEQUENCE [LARGE SCALE GENOMIC DNA]</scope>
    <source>
        <strain evidence="2">LP-2024</strain>
        <tissue evidence="2">Aerial parts of the thallus</tissue>
    </source>
</reference>
<dbReference type="Proteomes" id="UP001633002">
    <property type="component" value="Unassembled WGS sequence"/>
</dbReference>
<comment type="caution">
    <text evidence="2">The sequence shown here is derived from an EMBL/GenBank/DDBJ whole genome shotgun (WGS) entry which is preliminary data.</text>
</comment>
<name>A0ABD3GND1_9MARC</name>
<feature type="compositionally biased region" description="Pro residues" evidence="1">
    <location>
        <begin position="171"/>
        <end position="185"/>
    </location>
</feature>
<evidence type="ECO:0000313" key="3">
    <source>
        <dbReference type="Proteomes" id="UP001633002"/>
    </source>
</evidence>
<organism evidence="2 3">
    <name type="scientific">Riccia sorocarpa</name>
    <dbReference type="NCBI Taxonomy" id="122646"/>
    <lineage>
        <taxon>Eukaryota</taxon>
        <taxon>Viridiplantae</taxon>
        <taxon>Streptophyta</taxon>
        <taxon>Embryophyta</taxon>
        <taxon>Marchantiophyta</taxon>
        <taxon>Marchantiopsida</taxon>
        <taxon>Marchantiidae</taxon>
        <taxon>Marchantiales</taxon>
        <taxon>Ricciaceae</taxon>
        <taxon>Riccia</taxon>
    </lineage>
</organism>
<evidence type="ECO:0000256" key="1">
    <source>
        <dbReference type="SAM" id="MobiDB-lite"/>
    </source>
</evidence>
<protein>
    <submittedName>
        <fullName evidence="2">Uncharacterized protein</fullName>
    </submittedName>
</protein>
<feature type="compositionally biased region" description="Basic residues" evidence="1">
    <location>
        <begin position="292"/>
        <end position="303"/>
    </location>
</feature>
<feature type="compositionally biased region" description="Basic and acidic residues" evidence="1">
    <location>
        <begin position="304"/>
        <end position="316"/>
    </location>
</feature>
<feature type="region of interest" description="Disordered" evidence="1">
    <location>
        <begin position="292"/>
        <end position="326"/>
    </location>
</feature>
<sequence>MGMRAHLRFTLLPPSFPSSLPTRLLGLLLPFIRHTDILSFFFYPWFVLVGLGLYPPSSTPPPLARQSRRERGRERGRGRGALPPTLPHRDTRNGGRDPLPRHSDSRSSDPPPRHSDLGPSDPPPRSSDPGPFDPPPRRSGPRASDLPSRPSDPGPSDPPPRRSGPRASDLPPRPSDPGPSNPPPRRSSARSSDLPPRPSDPGPYDPSSRPSDSRSSDPPPRRFDTDSVPERLWIPRRPRQSHRAPSSSEIPSDMLATVQEGIRLLFDGVESERRDFSADELERLIAGAIERRRRRSRSRSPRRDRRDGRDGRDRQPRLPVELGTAGFTNDPYRGTLTSIIRQLCMLHHPDLHFTISHLTTEEQYRLFTDIRSRFTRSEELSKKELKDTVCHHFRDRKYGRLRKLKAMLSELDYDTDPDASLEKPAWISETSWAVMLSDAQQCFWQSEMNRMEKALVHTREDEAAGRETFVQCLIWRRGE</sequence>
<feature type="compositionally biased region" description="Pro residues" evidence="1">
    <location>
        <begin position="195"/>
        <end position="204"/>
    </location>
</feature>
<feature type="region of interest" description="Disordered" evidence="1">
    <location>
        <begin position="56"/>
        <end position="253"/>
    </location>
</feature>
<feature type="compositionally biased region" description="Basic and acidic residues" evidence="1">
    <location>
        <begin position="211"/>
        <end position="229"/>
    </location>
</feature>
<accession>A0ABD3GND1</accession>
<dbReference type="EMBL" id="JBJQOH010000007">
    <property type="protein sequence ID" value="KAL3679992.1"/>
    <property type="molecule type" value="Genomic_DNA"/>
</dbReference>
<evidence type="ECO:0000313" key="2">
    <source>
        <dbReference type="EMBL" id="KAL3679992.1"/>
    </source>
</evidence>
<gene>
    <name evidence="2" type="ORF">R1sor_022948</name>
</gene>
<feature type="compositionally biased region" description="Pro residues" evidence="1">
    <location>
        <begin position="150"/>
        <end position="162"/>
    </location>
</feature>